<dbReference type="InterPro" id="IPR016193">
    <property type="entry name" value="Cytidine_deaminase-like"/>
</dbReference>
<feature type="active site" description="Proton donor" evidence="14">
    <location>
        <position position="56"/>
    </location>
</feature>
<feature type="binding site" evidence="16">
    <location>
        <position position="54"/>
    </location>
    <ligand>
        <name>Zn(2+)</name>
        <dbReference type="ChEBI" id="CHEBI:29105"/>
        <note>catalytic</note>
    </ligand>
</feature>
<comment type="similarity">
    <text evidence="4 13">In the N-terminal section; belongs to the cytidine and deoxycytidylate deaminase family.</text>
</comment>
<feature type="domain" description="CMP/dCMP-type deaminase" evidence="17">
    <location>
        <begin position="5"/>
        <end position="127"/>
    </location>
</feature>
<evidence type="ECO:0000313" key="19">
    <source>
        <dbReference type="Proteomes" id="UP000177141"/>
    </source>
</evidence>
<feature type="binding site" evidence="15">
    <location>
        <position position="172"/>
    </location>
    <ligand>
        <name>substrate</name>
    </ligand>
</feature>
<evidence type="ECO:0000313" key="18">
    <source>
        <dbReference type="EMBL" id="OGK45791.1"/>
    </source>
</evidence>
<evidence type="ECO:0000256" key="15">
    <source>
        <dbReference type="PIRSR" id="PIRSR006769-2"/>
    </source>
</evidence>
<dbReference type="PROSITE" id="PS51747">
    <property type="entry name" value="CYT_DCMP_DEAMINASES_2"/>
    <property type="match status" value="1"/>
</dbReference>
<comment type="pathway">
    <text evidence="2 13">Cofactor biosynthesis; riboflavin biosynthesis; 5-amino-6-(D-ribitylamino)uracil from GTP: step 2/4.</text>
</comment>
<name>A0A1F7IQZ7_9BACT</name>
<gene>
    <name evidence="18" type="ORF">A3A93_00430</name>
</gene>
<protein>
    <recommendedName>
        <fullName evidence="13">Riboflavin biosynthesis protein RibD</fullName>
    </recommendedName>
    <domain>
        <recommendedName>
            <fullName evidence="13">Diaminohydroxyphosphoribosylaminopyrimidine deaminase</fullName>
            <shortName evidence="13">DRAP deaminase</shortName>
            <ecNumber evidence="13">3.5.4.26</ecNumber>
        </recommendedName>
        <alternativeName>
            <fullName evidence="13">Riboflavin-specific deaminase</fullName>
        </alternativeName>
    </domain>
    <domain>
        <recommendedName>
            <fullName evidence="13">5-amino-6-(5-phosphoribosylamino)uracil reductase</fullName>
            <ecNumber evidence="13">1.1.1.193</ecNumber>
        </recommendedName>
        <alternativeName>
            <fullName evidence="13">HTP reductase</fullName>
        </alternativeName>
    </domain>
</protein>
<dbReference type="GO" id="GO:0008835">
    <property type="term" value="F:diaminohydroxyphosphoribosylaminopyrimidine deaminase activity"/>
    <property type="evidence" value="ECO:0007669"/>
    <property type="project" value="UniProtKB-EC"/>
</dbReference>
<dbReference type="SUPFAM" id="SSF53597">
    <property type="entry name" value="Dihydrofolate reductase-like"/>
    <property type="match status" value="1"/>
</dbReference>
<evidence type="ECO:0000256" key="13">
    <source>
        <dbReference type="PIRNR" id="PIRNR006769"/>
    </source>
</evidence>
<evidence type="ECO:0000256" key="14">
    <source>
        <dbReference type="PIRSR" id="PIRSR006769-1"/>
    </source>
</evidence>
<dbReference type="Pfam" id="PF00383">
    <property type="entry name" value="dCMP_cyt_deam_1"/>
    <property type="match status" value="1"/>
</dbReference>
<dbReference type="UniPathway" id="UPA00275">
    <property type="reaction ID" value="UER00401"/>
</dbReference>
<dbReference type="GO" id="GO:0008270">
    <property type="term" value="F:zinc ion binding"/>
    <property type="evidence" value="ECO:0007669"/>
    <property type="project" value="InterPro"/>
</dbReference>
<feature type="binding site" evidence="15">
    <location>
        <position position="208"/>
    </location>
    <ligand>
        <name>substrate</name>
    </ligand>
</feature>
<sequence length="368" mass="40879">MNDKETDVFFMKKALRLAKKGRSWTSPNPMVGAIIVKNNKIIGQGYHRQYGQAHAEIEALKSVTLDVAGDTMYVTLEPCCHTGKTPPCVEALIQAKIKKVVCAHLDPNPSVAGKGIDTLRRHGIHVKTDVLKKEAMNLNEHFITYHTKKRPFIAVKFACSLDGKIATSTGDSKWITNEKARSYARKLRSNYQAILVGKNTVLQDNPHLGCRDSSYKDPIRIVLDSRLTISFDYKIYRDNNVIVATTQKASRKKLGELQERGIKVLIFGAHLIPMEELVSKLGNLNIISVFVEGGSEVIGSFIDKKLVDKAYIFQAPILIGGDMSTNAIGGKGVEKVVDAIRLHDIKYKKFDDDLLTSGYIGTRSGNFF</sequence>
<feature type="binding site" evidence="15">
    <location>
        <position position="292"/>
    </location>
    <ligand>
        <name>substrate</name>
    </ligand>
</feature>
<dbReference type="PROSITE" id="PS00903">
    <property type="entry name" value="CYT_DCMP_DEAMINASES_1"/>
    <property type="match status" value="1"/>
</dbReference>
<dbReference type="GO" id="GO:0050661">
    <property type="term" value="F:NADP binding"/>
    <property type="evidence" value="ECO:0007669"/>
    <property type="project" value="InterPro"/>
</dbReference>
<comment type="catalytic activity">
    <reaction evidence="13">
        <text>5-amino-6-(5-phospho-D-ribitylamino)uracil + NADP(+) = 5-amino-6-(5-phospho-D-ribosylamino)uracil + NADPH + H(+)</text>
        <dbReference type="Rhea" id="RHEA:17845"/>
        <dbReference type="ChEBI" id="CHEBI:15378"/>
        <dbReference type="ChEBI" id="CHEBI:57783"/>
        <dbReference type="ChEBI" id="CHEBI:58349"/>
        <dbReference type="ChEBI" id="CHEBI:58421"/>
        <dbReference type="ChEBI" id="CHEBI:58453"/>
        <dbReference type="EC" id="1.1.1.193"/>
    </reaction>
</comment>
<evidence type="ECO:0000256" key="6">
    <source>
        <dbReference type="ARBA" id="ARBA00022619"/>
    </source>
</evidence>
<evidence type="ECO:0000256" key="10">
    <source>
        <dbReference type="ARBA" id="ARBA00022857"/>
    </source>
</evidence>
<dbReference type="EC" id="3.5.4.26" evidence="13"/>
<evidence type="ECO:0000259" key="17">
    <source>
        <dbReference type="PROSITE" id="PS51747"/>
    </source>
</evidence>
<dbReference type="NCBIfam" id="TIGR00326">
    <property type="entry name" value="eubact_ribD"/>
    <property type="match status" value="1"/>
</dbReference>
<evidence type="ECO:0000256" key="2">
    <source>
        <dbReference type="ARBA" id="ARBA00004882"/>
    </source>
</evidence>
<comment type="catalytic activity">
    <reaction evidence="13">
        <text>2,5-diamino-6-hydroxy-4-(5-phosphoribosylamino)-pyrimidine + H2O + H(+) = 5-amino-6-(5-phospho-D-ribosylamino)uracil + NH4(+)</text>
        <dbReference type="Rhea" id="RHEA:21868"/>
        <dbReference type="ChEBI" id="CHEBI:15377"/>
        <dbReference type="ChEBI" id="CHEBI:15378"/>
        <dbReference type="ChEBI" id="CHEBI:28938"/>
        <dbReference type="ChEBI" id="CHEBI:58453"/>
        <dbReference type="ChEBI" id="CHEBI:58614"/>
        <dbReference type="EC" id="3.5.4.26"/>
    </reaction>
</comment>
<dbReference type="CDD" id="cd01284">
    <property type="entry name" value="Riboflavin_deaminase-reductase"/>
    <property type="match status" value="1"/>
</dbReference>
<feature type="binding site" evidence="15">
    <location>
        <begin position="294"/>
        <end position="300"/>
    </location>
    <ligand>
        <name>NADP(+)</name>
        <dbReference type="ChEBI" id="CHEBI:58349"/>
    </ligand>
</feature>
<dbReference type="InterPro" id="IPR016192">
    <property type="entry name" value="APOBEC/CMP_deaminase_Zn-bd"/>
</dbReference>
<keyword evidence="6 13" id="KW-0686">Riboflavin biosynthesis</keyword>
<dbReference type="GO" id="GO:0009231">
    <property type="term" value="P:riboflavin biosynthetic process"/>
    <property type="evidence" value="ECO:0007669"/>
    <property type="project" value="UniProtKB-UniPathway"/>
</dbReference>
<evidence type="ECO:0000256" key="3">
    <source>
        <dbReference type="ARBA" id="ARBA00004910"/>
    </source>
</evidence>
<keyword evidence="9 13" id="KW-0862">Zinc</keyword>
<evidence type="ECO:0000256" key="12">
    <source>
        <dbReference type="ARBA" id="ARBA00023268"/>
    </source>
</evidence>
<dbReference type="Proteomes" id="UP000177141">
    <property type="component" value="Unassembled WGS sequence"/>
</dbReference>
<organism evidence="18 19">
    <name type="scientific">Candidatus Roizmanbacteria bacterium RIFCSPLOWO2_01_FULL_38_12</name>
    <dbReference type="NCBI Taxonomy" id="1802061"/>
    <lineage>
        <taxon>Bacteria</taxon>
        <taxon>Candidatus Roizmaniibacteriota</taxon>
    </lineage>
</organism>
<evidence type="ECO:0000256" key="5">
    <source>
        <dbReference type="ARBA" id="ARBA00007417"/>
    </source>
</evidence>
<keyword evidence="12" id="KW-0511">Multifunctional enzyme</keyword>
<dbReference type="AlphaFoldDB" id="A0A1F7IQZ7"/>
<dbReference type="GO" id="GO:0008703">
    <property type="term" value="F:5-amino-6-(5-phosphoribosylamino)uracil reductase activity"/>
    <property type="evidence" value="ECO:0007669"/>
    <property type="project" value="UniProtKB-EC"/>
</dbReference>
<feature type="binding site" evidence="15">
    <location>
        <position position="174"/>
    </location>
    <ligand>
        <name>NADP(+)</name>
        <dbReference type="ChEBI" id="CHEBI:58349"/>
    </ligand>
</feature>
<dbReference type="InterPro" id="IPR050765">
    <property type="entry name" value="Riboflavin_Biosynth_HTPR"/>
</dbReference>
<feature type="binding site" evidence="15">
    <location>
        <position position="200"/>
    </location>
    <ligand>
        <name>NADP(+)</name>
        <dbReference type="ChEBI" id="CHEBI:58349"/>
    </ligand>
</feature>
<dbReference type="Gene3D" id="3.40.430.10">
    <property type="entry name" value="Dihydrofolate Reductase, subunit A"/>
    <property type="match status" value="1"/>
</dbReference>
<dbReference type="InterPro" id="IPR024072">
    <property type="entry name" value="DHFR-like_dom_sf"/>
</dbReference>
<proteinExistence type="inferred from homology"/>
<dbReference type="FunFam" id="3.40.140.10:FF:000025">
    <property type="entry name" value="Riboflavin biosynthesis protein RibD"/>
    <property type="match status" value="1"/>
</dbReference>
<evidence type="ECO:0000256" key="16">
    <source>
        <dbReference type="PIRSR" id="PIRSR006769-3"/>
    </source>
</evidence>
<dbReference type="EMBL" id="MGAL01000049">
    <property type="protein sequence ID" value="OGK45791.1"/>
    <property type="molecule type" value="Genomic_DNA"/>
</dbReference>
<dbReference type="STRING" id="1802061.A3A93_00430"/>
<keyword evidence="10 13" id="KW-0521">NADP</keyword>
<evidence type="ECO:0000256" key="1">
    <source>
        <dbReference type="ARBA" id="ARBA00002151"/>
    </source>
</evidence>
<accession>A0A1F7IQZ7</accession>
<comment type="pathway">
    <text evidence="3 13">Cofactor biosynthesis; riboflavin biosynthesis; 5-amino-6-(D-ribitylamino)uracil from GTP: step 3/4.</text>
</comment>
<comment type="cofactor">
    <cofactor evidence="13 16">
        <name>Zn(2+)</name>
        <dbReference type="ChEBI" id="CHEBI:29105"/>
    </cofactor>
    <text evidence="13 16">Binds 1 zinc ion.</text>
</comment>
<evidence type="ECO:0000256" key="11">
    <source>
        <dbReference type="ARBA" id="ARBA00023002"/>
    </source>
</evidence>
<dbReference type="Pfam" id="PF01872">
    <property type="entry name" value="RibD_C"/>
    <property type="match status" value="1"/>
</dbReference>
<evidence type="ECO:0000256" key="7">
    <source>
        <dbReference type="ARBA" id="ARBA00022723"/>
    </source>
</evidence>
<dbReference type="InterPro" id="IPR002125">
    <property type="entry name" value="CMP_dCMP_dom"/>
</dbReference>
<evidence type="ECO:0000256" key="8">
    <source>
        <dbReference type="ARBA" id="ARBA00022801"/>
    </source>
</evidence>
<dbReference type="PIRSF" id="PIRSF006769">
    <property type="entry name" value="RibD"/>
    <property type="match status" value="1"/>
</dbReference>
<dbReference type="NCBIfam" id="TIGR00227">
    <property type="entry name" value="ribD_Cterm"/>
    <property type="match status" value="1"/>
</dbReference>
<reference evidence="18 19" key="1">
    <citation type="journal article" date="2016" name="Nat. Commun.">
        <title>Thousands of microbial genomes shed light on interconnected biogeochemical processes in an aquifer system.</title>
        <authorList>
            <person name="Anantharaman K."/>
            <person name="Brown C.T."/>
            <person name="Hug L.A."/>
            <person name="Sharon I."/>
            <person name="Castelle C.J."/>
            <person name="Probst A.J."/>
            <person name="Thomas B.C."/>
            <person name="Singh A."/>
            <person name="Wilkins M.J."/>
            <person name="Karaoz U."/>
            <person name="Brodie E.L."/>
            <person name="Williams K.H."/>
            <person name="Hubbard S.S."/>
            <person name="Banfield J.F."/>
        </authorList>
    </citation>
    <scope>NUCLEOTIDE SEQUENCE [LARGE SCALE GENOMIC DNA]</scope>
</reference>
<feature type="binding site" evidence="15">
    <location>
        <position position="225"/>
    </location>
    <ligand>
        <name>NADP(+)</name>
        <dbReference type="ChEBI" id="CHEBI:58349"/>
    </ligand>
</feature>
<dbReference type="PANTHER" id="PTHR38011">
    <property type="entry name" value="DIHYDROFOLATE REDUCTASE FAMILY PROTEIN (AFU_ORTHOLOGUE AFUA_8G06820)"/>
    <property type="match status" value="1"/>
</dbReference>
<feature type="binding site" evidence="15">
    <location>
        <position position="158"/>
    </location>
    <ligand>
        <name>NADP(+)</name>
        <dbReference type="ChEBI" id="CHEBI:58349"/>
    </ligand>
</feature>
<dbReference type="Gene3D" id="3.40.140.10">
    <property type="entry name" value="Cytidine Deaminase, domain 2"/>
    <property type="match status" value="1"/>
</dbReference>
<feature type="binding site" evidence="15">
    <location>
        <position position="211"/>
    </location>
    <ligand>
        <name>substrate</name>
    </ligand>
</feature>
<feature type="binding site" evidence="15">
    <location>
        <position position="188"/>
    </location>
    <ligand>
        <name>substrate</name>
    </ligand>
</feature>
<comment type="caution">
    <text evidence="18">The sequence shown here is derived from an EMBL/GenBank/DDBJ whole genome shotgun (WGS) entry which is preliminary data.</text>
</comment>
<feature type="binding site" evidence="16">
    <location>
        <position position="79"/>
    </location>
    <ligand>
        <name>Zn(2+)</name>
        <dbReference type="ChEBI" id="CHEBI:29105"/>
        <note>catalytic</note>
    </ligand>
</feature>
<comment type="function">
    <text evidence="1 13">Converts 2,5-diamino-6-(ribosylamino)-4(3h)-pyrimidinone 5'-phosphate into 5-amino-6-(ribosylamino)-2,4(1h,3h)-pyrimidinedione 5'-phosphate.</text>
</comment>
<keyword evidence="8 13" id="KW-0378">Hydrolase</keyword>
<dbReference type="PANTHER" id="PTHR38011:SF7">
    <property type="entry name" value="2,5-DIAMINO-6-RIBOSYLAMINO-4(3H)-PYRIMIDINONE 5'-PHOSPHATE REDUCTASE"/>
    <property type="match status" value="1"/>
</dbReference>
<feature type="binding site" evidence="15">
    <location>
        <position position="204"/>
    </location>
    <ligand>
        <name>NADP(+)</name>
        <dbReference type="ChEBI" id="CHEBI:58349"/>
    </ligand>
</feature>
<dbReference type="SUPFAM" id="SSF53927">
    <property type="entry name" value="Cytidine deaminase-like"/>
    <property type="match status" value="1"/>
</dbReference>
<keyword evidence="11 13" id="KW-0560">Oxidoreductase</keyword>
<evidence type="ECO:0000256" key="4">
    <source>
        <dbReference type="ARBA" id="ARBA00005259"/>
    </source>
</evidence>
<dbReference type="InterPro" id="IPR004794">
    <property type="entry name" value="Eubact_RibD"/>
</dbReference>
<evidence type="ECO:0000256" key="9">
    <source>
        <dbReference type="ARBA" id="ARBA00022833"/>
    </source>
</evidence>
<dbReference type="InterPro" id="IPR002734">
    <property type="entry name" value="RibDG_C"/>
</dbReference>
<comment type="similarity">
    <text evidence="5 13">In the C-terminal section; belongs to the HTP reductase family.</text>
</comment>
<dbReference type="EC" id="1.1.1.193" evidence="13"/>
<keyword evidence="7 13" id="KW-0479">Metal-binding</keyword>
<feature type="binding site" evidence="16">
    <location>
        <position position="88"/>
    </location>
    <ligand>
        <name>Zn(2+)</name>
        <dbReference type="ChEBI" id="CHEBI:29105"/>
        <note>catalytic</note>
    </ligand>
</feature>
<dbReference type="InterPro" id="IPR011549">
    <property type="entry name" value="RibD_C"/>
</dbReference>